<dbReference type="SUPFAM" id="SSF51206">
    <property type="entry name" value="cAMP-binding domain-like"/>
    <property type="match status" value="1"/>
</dbReference>
<dbReference type="GO" id="GO:0005829">
    <property type="term" value="C:cytosol"/>
    <property type="evidence" value="ECO:0007669"/>
    <property type="project" value="TreeGrafter"/>
</dbReference>
<dbReference type="Pfam" id="PF13545">
    <property type="entry name" value="HTH_Crp_2"/>
    <property type="match status" value="1"/>
</dbReference>
<dbReference type="CDD" id="cd00092">
    <property type="entry name" value="HTH_CRP"/>
    <property type="match status" value="1"/>
</dbReference>
<evidence type="ECO:0000313" key="6">
    <source>
        <dbReference type="EMBL" id="SFC43612.1"/>
    </source>
</evidence>
<keyword evidence="1" id="KW-0805">Transcription regulation</keyword>
<keyword evidence="2" id="KW-0238">DNA-binding</keyword>
<protein>
    <submittedName>
        <fullName evidence="6">CRP/FNR family transcriptional regulator, anaerobic regulatory protein</fullName>
    </submittedName>
</protein>
<dbReference type="PRINTS" id="PR00034">
    <property type="entry name" value="HTHCRP"/>
</dbReference>
<dbReference type="InterPro" id="IPR018490">
    <property type="entry name" value="cNMP-bd_dom_sf"/>
</dbReference>
<evidence type="ECO:0000259" key="4">
    <source>
        <dbReference type="PROSITE" id="PS50042"/>
    </source>
</evidence>
<dbReference type="Gene3D" id="1.10.10.10">
    <property type="entry name" value="Winged helix-like DNA-binding domain superfamily/Winged helix DNA-binding domain"/>
    <property type="match status" value="1"/>
</dbReference>
<dbReference type="OrthoDB" id="7643467at2"/>
<sequence>MNTSHLHRTRCQTCSLSSLCLPLSLSFDDVEQFDTIVRRRSPLTRGETLYMQGEKFENVYAVRSGSLKQTIIEANGEEQITSFYLPGELVGLDSIDSDTHPGFLTALERTTVCEIPFKRLESLSEQLPELRHQLYRCMSREIVDDRRLMRLLSSKTADERLASFFRNLSVRLDRCGHSAVRFRLPMSRSDIGTHLGLAIETISRVLGRFQQQGLLNIQGRQVEILDMVALSERAGIVTPCCGEQKHA</sequence>
<organism evidence="6 7">
    <name type="scientific">Kushneria avicenniae</name>
    <dbReference type="NCBI Taxonomy" id="402385"/>
    <lineage>
        <taxon>Bacteria</taxon>
        <taxon>Pseudomonadati</taxon>
        <taxon>Pseudomonadota</taxon>
        <taxon>Gammaproteobacteria</taxon>
        <taxon>Oceanospirillales</taxon>
        <taxon>Halomonadaceae</taxon>
        <taxon>Kushneria</taxon>
    </lineage>
</organism>
<dbReference type="Pfam" id="PF00027">
    <property type="entry name" value="cNMP_binding"/>
    <property type="match status" value="1"/>
</dbReference>
<dbReference type="SUPFAM" id="SSF46785">
    <property type="entry name" value="Winged helix' DNA-binding domain"/>
    <property type="match status" value="1"/>
</dbReference>
<evidence type="ECO:0000256" key="2">
    <source>
        <dbReference type="ARBA" id="ARBA00023125"/>
    </source>
</evidence>
<gene>
    <name evidence="6" type="ORF">SAMN05421848_1353</name>
</gene>
<proteinExistence type="predicted"/>
<dbReference type="InterPro" id="IPR000595">
    <property type="entry name" value="cNMP-bd_dom"/>
</dbReference>
<dbReference type="PROSITE" id="PS50042">
    <property type="entry name" value="CNMP_BINDING_3"/>
    <property type="match status" value="1"/>
</dbReference>
<keyword evidence="7" id="KW-1185">Reference proteome</keyword>
<evidence type="ECO:0000313" key="7">
    <source>
        <dbReference type="Proteomes" id="UP000199046"/>
    </source>
</evidence>
<dbReference type="STRING" id="402385.SAMN05421848_1353"/>
<evidence type="ECO:0000259" key="5">
    <source>
        <dbReference type="PROSITE" id="PS51063"/>
    </source>
</evidence>
<dbReference type="EMBL" id="FOLY01000003">
    <property type="protein sequence ID" value="SFC43612.1"/>
    <property type="molecule type" value="Genomic_DNA"/>
</dbReference>
<name>A0A1I1J6J2_9GAMM</name>
<dbReference type="CDD" id="cd00038">
    <property type="entry name" value="CAP_ED"/>
    <property type="match status" value="1"/>
</dbReference>
<feature type="domain" description="HTH crp-type" evidence="5">
    <location>
        <begin position="155"/>
        <end position="228"/>
    </location>
</feature>
<dbReference type="GO" id="GO:0003700">
    <property type="term" value="F:DNA-binding transcription factor activity"/>
    <property type="evidence" value="ECO:0007669"/>
    <property type="project" value="TreeGrafter"/>
</dbReference>
<dbReference type="RefSeq" id="WP_090132159.1">
    <property type="nucleotide sequence ID" value="NZ_FOLY01000003.1"/>
</dbReference>
<dbReference type="InterPro" id="IPR014710">
    <property type="entry name" value="RmlC-like_jellyroll"/>
</dbReference>
<dbReference type="InterPro" id="IPR036390">
    <property type="entry name" value="WH_DNA-bd_sf"/>
</dbReference>
<dbReference type="InterPro" id="IPR050397">
    <property type="entry name" value="Env_Response_Regulators"/>
</dbReference>
<accession>A0A1I1J6J2</accession>
<dbReference type="AlphaFoldDB" id="A0A1I1J6J2"/>
<evidence type="ECO:0000256" key="3">
    <source>
        <dbReference type="ARBA" id="ARBA00023163"/>
    </source>
</evidence>
<dbReference type="PROSITE" id="PS51063">
    <property type="entry name" value="HTH_CRP_2"/>
    <property type="match status" value="1"/>
</dbReference>
<dbReference type="FunFam" id="1.10.10.10:FF:000028">
    <property type="entry name" value="Fumarate/nitrate reduction transcriptional regulator Fnr"/>
    <property type="match status" value="1"/>
</dbReference>
<dbReference type="PANTHER" id="PTHR24567">
    <property type="entry name" value="CRP FAMILY TRANSCRIPTIONAL REGULATORY PROTEIN"/>
    <property type="match status" value="1"/>
</dbReference>
<feature type="domain" description="Cyclic nucleotide-binding" evidence="4">
    <location>
        <begin position="46"/>
        <end position="91"/>
    </location>
</feature>
<dbReference type="GO" id="GO:0003677">
    <property type="term" value="F:DNA binding"/>
    <property type="evidence" value="ECO:0007669"/>
    <property type="project" value="UniProtKB-KW"/>
</dbReference>
<dbReference type="NCBIfam" id="NF008365">
    <property type="entry name" value="PRK11161.1"/>
    <property type="match status" value="1"/>
</dbReference>
<dbReference type="SMART" id="SM00100">
    <property type="entry name" value="cNMP"/>
    <property type="match status" value="1"/>
</dbReference>
<reference evidence="7" key="1">
    <citation type="submission" date="2016-10" db="EMBL/GenBank/DDBJ databases">
        <authorList>
            <person name="Varghese N."/>
            <person name="Submissions S."/>
        </authorList>
    </citation>
    <scope>NUCLEOTIDE SEQUENCE [LARGE SCALE GENOMIC DNA]</scope>
    <source>
        <strain evidence="7">DSM 23439</strain>
    </source>
</reference>
<keyword evidence="3" id="KW-0804">Transcription</keyword>
<dbReference type="PANTHER" id="PTHR24567:SF75">
    <property type="entry name" value="FUMARATE AND NITRATE REDUCTION REGULATORY PROTEIN"/>
    <property type="match status" value="1"/>
</dbReference>
<dbReference type="Proteomes" id="UP000199046">
    <property type="component" value="Unassembled WGS sequence"/>
</dbReference>
<dbReference type="SMART" id="SM00419">
    <property type="entry name" value="HTH_CRP"/>
    <property type="match status" value="1"/>
</dbReference>
<dbReference type="InterPro" id="IPR012318">
    <property type="entry name" value="HTH_CRP"/>
</dbReference>
<evidence type="ECO:0000256" key="1">
    <source>
        <dbReference type="ARBA" id="ARBA00023015"/>
    </source>
</evidence>
<dbReference type="Gene3D" id="2.60.120.10">
    <property type="entry name" value="Jelly Rolls"/>
    <property type="match status" value="1"/>
</dbReference>
<dbReference type="InterPro" id="IPR036388">
    <property type="entry name" value="WH-like_DNA-bd_sf"/>
</dbReference>